<dbReference type="PANTHER" id="PTHR22940:SF4">
    <property type="entry name" value="PROTEIN TIMELESS HOMOLOG"/>
    <property type="match status" value="1"/>
</dbReference>
<feature type="compositionally biased region" description="Basic and acidic residues" evidence="4">
    <location>
        <begin position="1022"/>
        <end position="1039"/>
    </location>
</feature>
<feature type="compositionally biased region" description="Basic and acidic residues" evidence="4">
    <location>
        <begin position="1102"/>
        <end position="1119"/>
    </location>
</feature>
<feature type="region of interest" description="Disordered" evidence="4">
    <location>
        <begin position="995"/>
        <end position="1046"/>
    </location>
</feature>
<keyword evidence="7" id="KW-1185">Reference proteome</keyword>
<dbReference type="GO" id="GO:0006281">
    <property type="term" value="P:DNA repair"/>
    <property type="evidence" value="ECO:0007669"/>
    <property type="project" value="TreeGrafter"/>
</dbReference>
<feature type="compositionally biased region" description="Basic and acidic residues" evidence="4">
    <location>
        <begin position="1062"/>
        <end position="1079"/>
    </location>
</feature>
<comment type="subcellular location">
    <subcellularLocation>
        <location evidence="1">Nucleus</location>
    </subcellularLocation>
</comment>
<proteinExistence type="predicted"/>
<feature type="domain" description="Timeless N-terminal" evidence="5">
    <location>
        <begin position="61"/>
        <end position="354"/>
    </location>
</feature>
<reference evidence="7" key="1">
    <citation type="journal article" date="2019" name="Nat. Commun.">
        <title>Expansion of phycobilisome linker gene families in mesophilic red algae.</title>
        <authorList>
            <person name="Lee J."/>
            <person name="Kim D."/>
            <person name="Bhattacharya D."/>
            <person name="Yoon H.S."/>
        </authorList>
    </citation>
    <scope>NUCLEOTIDE SEQUENCE [LARGE SCALE GENOMIC DNA]</scope>
    <source>
        <strain evidence="7">CCMP 1328</strain>
    </source>
</reference>
<feature type="compositionally biased region" description="Acidic residues" evidence="4">
    <location>
        <begin position="778"/>
        <end position="790"/>
    </location>
</feature>
<feature type="compositionally biased region" description="Basic and acidic residues" evidence="4">
    <location>
        <begin position="623"/>
        <end position="657"/>
    </location>
</feature>
<feature type="compositionally biased region" description="Polar residues" evidence="4">
    <location>
        <begin position="673"/>
        <end position="682"/>
    </location>
</feature>
<feature type="region of interest" description="Disordered" evidence="4">
    <location>
        <begin position="1062"/>
        <end position="1244"/>
    </location>
</feature>
<feature type="compositionally biased region" description="Acidic residues" evidence="4">
    <location>
        <begin position="1283"/>
        <end position="1294"/>
    </location>
</feature>
<name>A0A5J4Z602_PORPP</name>
<dbReference type="InterPro" id="IPR006906">
    <property type="entry name" value="Timeless_N"/>
</dbReference>
<dbReference type="OrthoDB" id="310853at2759"/>
<organism evidence="6 7">
    <name type="scientific">Porphyridium purpureum</name>
    <name type="common">Red alga</name>
    <name type="synonym">Porphyridium cruentum</name>
    <dbReference type="NCBI Taxonomy" id="35688"/>
    <lineage>
        <taxon>Eukaryota</taxon>
        <taxon>Rhodophyta</taxon>
        <taxon>Bangiophyceae</taxon>
        <taxon>Porphyridiales</taxon>
        <taxon>Porphyridiaceae</taxon>
        <taxon>Porphyridium</taxon>
    </lineage>
</organism>
<dbReference type="Pfam" id="PF04821">
    <property type="entry name" value="TIMELESS"/>
    <property type="match status" value="1"/>
</dbReference>
<evidence type="ECO:0000256" key="3">
    <source>
        <dbReference type="ARBA" id="ARBA00023306"/>
    </source>
</evidence>
<feature type="compositionally biased region" description="Polar residues" evidence="4">
    <location>
        <begin position="1180"/>
        <end position="1197"/>
    </location>
</feature>
<keyword evidence="3" id="KW-0131">Cell cycle</keyword>
<feature type="region of interest" description="Disordered" evidence="4">
    <location>
        <begin position="770"/>
        <end position="790"/>
    </location>
</feature>
<evidence type="ECO:0000256" key="4">
    <source>
        <dbReference type="SAM" id="MobiDB-lite"/>
    </source>
</evidence>
<evidence type="ECO:0000313" key="7">
    <source>
        <dbReference type="Proteomes" id="UP000324585"/>
    </source>
</evidence>
<gene>
    <name evidence="6" type="ORF">FVE85_5858</name>
</gene>
<dbReference type="Proteomes" id="UP000324585">
    <property type="component" value="Unassembled WGS sequence"/>
</dbReference>
<feature type="compositionally biased region" description="Basic and acidic residues" evidence="4">
    <location>
        <begin position="1215"/>
        <end position="1227"/>
    </location>
</feature>
<evidence type="ECO:0000256" key="1">
    <source>
        <dbReference type="ARBA" id="ARBA00004123"/>
    </source>
</evidence>
<dbReference type="GO" id="GO:0003677">
    <property type="term" value="F:DNA binding"/>
    <property type="evidence" value="ECO:0007669"/>
    <property type="project" value="TreeGrafter"/>
</dbReference>
<dbReference type="GO" id="GO:0031298">
    <property type="term" value="C:replication fork protection complex"/>
    <property type="evidence" value="ECO:0007669"/>
    <property type="project" value="TreeGrafter"/>
</dbReference>
<keyword evidence="2" id="KW-0539">Nucleus</keyword>
<dbReference type="PANTHER" id="PTHR22940">
    <property type="entry name" value="TIMEOUT/TIMELESS-2"/>
    <property type="match status" value="1"/>
</dbReference>
<feature type="region of interest" description="Disordered" evidence="4">
    <location>
        <begin position="608"/>
        <end position="682"/>
    </location>
</feature>
<comment type="caution">
    <text evidence="6">The sequence shown here is derived from an EMBL/GenBank/DDBJ whole genome shotgun (WGS) entry which is preliminary data.</text>
</comment>
<dbReference type="GO" id="GO:0000076">
    <property type="term" value="P:DNA replication checkpoint signaling"/>
    <property type="evidence" value="ECO:0007669"/>
    <property type="project" value="TreeGrafter"/>
</dbReference>
<sequence>MVVRVPRQRVPKVQTTTAATGLPAGMSRQTMAFLSTVVSELATLGRAASVRPTPKPKQETEDYAQSVLQDMQLALRRDQQGLFAVRRTLGKWGVIRKELLPLVVKYAGSTDVTYEVAKLAVVLTMPFAEDDPQMLQVADPFLELDAQLVADKEAFAANTEALKYLTDLFFGALATVLDSSARDSSCATQQVVLELLLTLIRNLLVPVRFQYPSSLASRNRNAHMRLVSALDSLEVFQILSDLFSDPSSAKRLPAPSTFLVVEIISLAFRCHTSASLLLLRSHEQETERQGTSHAENDSSAVALSTLDGLAARTAPTDQGGHGKSTLAGLLQSEMRAKRFVAKPSRWNTKFGGMFAQNKAGQNKVLSAENIFRENIMKRARLPTSSLAANAFALHAHRPRANGPMIQARLQLTATAPDIGDERLERQSGSVLLKLADALTDNGFECMIQTIYQLMRDSVDQRFHIEKFRLYDFISKILGLRIGLLRAQPPVALGAALHQLDMGQIFRSNAANQRVEDETRVRKVAFVLEPKFLYMLTTDLHDLIDQCGTGGTDRGSEGSGSGQSKFDLTAKLYCCTRLFADVLTTLRLLAAGRKSSSIDYARHDSHIAGEEREQEAQAEAQPNRVHESLEDSGLEERSGRKPEAGSRHEYIDVLEPQHKPHAVPEPARSAVARSRTQGNHDASENSEMYNVAFRILDKFFYADGSIDLVYNLLKLVDTSASNRYAIPQLEAAVEATLTMLAWMDELETESNDTQQGRRRLRRKRRSEEQIAGADYIEGASDENEDDEEEEETYISPLYEIVRFAHPEILQHISLILRHGLAECFEAGGPNRNTSSGTAVHDIAFAGALFVFQKIWRAVQSPEMKETGLCIMFFDVHILAMVLSVFEAEAFMKRWVSGAGERFDHGSSNQDTVDASQHSESMFRSIALLSEEIAELFFSMLDYYPEMATYAIMHLYKAECRTYMGCYLARRADVERAVRLDLATRIRKEAEAEAPALLTSGGHVSTGSAEDRDRSEAQDQQVKFPDDLQHPDTAAHERSDSELDDDDDEDALYNALLLKRPRGDADGERLDVDAEDEHDKAYQSAPKRHRLKLSGTESDSNDETALRAESEDSDVGHEPARESFALVSPAHRVGQRDEQYEEEQFGAQQKNSRRSRARLQVDDSSDEEMAGELSTREEDAMNRQSDALGTLSSFQSNSEAAAAAAASTNERAQPAESVHRYSLADHAPDSEASPIASVRPEGSAHAAELRTYSYRQRLAVESALGESTIPSSRAQPKQPAITVQGDDDDSEDEVLDDSLVPMWNKLRDRIWQE</sequence>
<feature type="region of interest" description="Disordered" evidence="4">
    <location>
        <begin position="1263"/>
        <end position="1295"/>
    </location>
</feature>
<evidence type="ECO:0000313" key="6">
    <source>
        <dbReference type="EMBL" id="KAA8498273.1"/>
    </source>
</evidence>
<dbReference type="EMBL" id="VRMN01000001">
    <property type="protein sequence ID" value="KAA8498273.1"/>
    <property type="molecule type" value="Genomic_DNA"/>
</dbReference>
<evidence type="ECO:0000256" key="2">
    <source>
        <dbReference type="ARBA" id="ARBA00023242"/>
    </source>
</evidence>
<protein>
    <recommendedName>
        <fullName evidence="5">Timeless N-terminal domain-containing protein</fullName>
    </recommendedName>
</protein>
<dbReference type="GO" id="GO:0043111">
    <property type="term" value="P:replication fork arrest"/>
    <property type="evidence" value="ECO:0007669"/>
    <property type="project" value="TreeGrafter"/>
</dbReference>
<dbReference type="OMA" id="IFRENIM"/>
<dbReference type="InterPro" id="IPR044998">
    <property type="entry name" value="Timeless"/>
</dbReference>
<evidence type="ECO:0000259" key="5">
    <source>
        <dbReference type="Pfam" id="PF04821"/>
    </source>
</evidence>
<accession>A0A5J4Z602</accession>